<gene>
    <name evidence="7" type="ORF">QE152_g33532</name>
</gene>
<comment type="similarity">
    <text evidence="1">Belongs to the insect beta-1,3-glucan binding protein family.</text>
</comment>
<dbReference type="InterPro" id="IPR043030">
    <property type="entry name" value="BGBP_N_sf"/>
</dbReference>
<feature type="domain" description="CBM39" evidence="6">
    <location>
        <begin position="189"/>
        <end position="294"/>
    </location>
</feature>
<evidence type="ECO:0000259" key="6">
    <source>
        <dbReference type="PROSITE" id="PS51969"/>
    </source>
</evidence>
<name>A0AAW1IW03_POPJA</name>
<dbReference type="PANTHER" id="PTHR10963">
    <property type="entry name" value="GLYCOSYL HYDROLASE-RELATED"/>
    <property type="match status" value="1"/>
</dbReference>
<feature type="domain" description="GH16" evidence="5">
    <location>
        <begin position="315"/>
        <end position="620"/>
    </location>
</feature>
<dbReference type="PROSITE" id="PS51762">
    <property type="entry name" value="GH16_2"/>
    <property type="match status" value="1"/>
</dbReference>
<dbReference type="Pfam" id="PF15886">
    <property type="entry name" value="CBM39"/>
    <property type="match status" value="2"/>
</dbReference>
<dbReference type="PROSITE" id="PS51969">
    <property type="entry name" value="CBM39"/>
    <property type="match status" value="2"/>
</dbReference>
<evidence type="ECO:0000259" key="5">
    <source>
        <dbReference type="PROSITE" id="PS51762"/>
    </source>
</evidence>
<dbReference type="Pfam" id="PF00722">
    <property type="entry name" value="Glyco_hydro_16"/>
    <property type="match status" value="1"/>
</dbReference>
<keyword evidence="3" id="KW-0391">Immunity</keyword>
<keyword evidence="4" id="KW-0732">Signal</keyword>
<reference evidence="7 8" key="1">
    <citation type="journal article" date="2024" name="BMC Genomics">
        <title>De novo assembly and annotation of Popillia japonica's genome with initial clues to its potential as an invasive pest.</title>
        <authorList>
            <person name="Cucini C."/>
            <person name="Boschi S."/>
            <person name="Funari R."/>
            <person name="Cardaioli E."/>
            <person name="Iannotti N."/>
            <person name="Marturano G."/>
            <person name="Paoli F."/>
            <person name="Bruttini M."/>
            <person name="Carapelli A."/>
            <person name="Frati F."/>
            <person name="Nardi F."/>
        </authorList>
    </citation>
    <scope>NUCLEOTIDE SEQUENCE [LARGE SCALE GENOMIC DNA]</scope>
    <source>
        <strain evidence="7">DMR45628</strain>
    </source>
</reference>
<dbReference type="PANTHER" id="PTHR10963:SF60">
    <property type="entry name" value="GRAM-NEGATIVE BACTERIA-BINDING PROTEIN 1-RELATED"/>
    <property type="match status" value="1"/>
</dbReference>
<dbReference type="Gene3D" id="2.60.120.200">
    <property type="match status" value="1"/>
</dbReference>
<sequence>MALVVCILLYMIFLGDRCFGQDFEIPEATVQLLYPVGFTVSIPDNCGEKLQVACKHFKRQLRRKVASSVQTLLSNNLYPVGFTVSIPDRSGIRLFAFHGKVNEEFTSPQDGGRYSRDITRAKNGKWTYTDKTTRFKKGDEINYWLYVDYDNGRNQLGYMSEFRKFVVRECPRQLMNEKGDCTASDPYHYEVPEPSIEILTPRGFKVSIPDQDGVKLFAFHGKINESFDGREAGSFSRDITKARDGRWTFTDRVTLLNPGDIIYYWLYVDYEDPSGRKLGYLKEDQEYTVGGVSSCMKSLTTWNGEVACSAQLLLDEQFNRFNTVNWTNDIRYADDPDFEFVIYDKHENNLNVRDGQLHIRPTLADERYGSEFIYSKTGYDLGSSCTADVANDCKRTSVGGYTLPPIFSGRIVSTNFFKYGRVEVRAKLPKGDWIYPQILLSPKEYEYGKTNYDSGEIRIAFLGGNAHLMNELQGRILLGTSVSTRNYGITKTTGNDWSNDYHLFSVIWNPESISFFVDDREYGQIIPPRNGFSSVVARDKPEAASRLKRGTLLAPFDKDMVIKIGVGVGGHTFPDSIPNKPYTNEEQKPQLKFYKAKDSWMPTWTRESELIVDYVKVYAL</sequence>
<dbReference type="InterPro" id="IPR031756">
    <property type="entry name" value="BGBP_N"/>
</dbReference>
<dbReference type="EMBL" id="JASPKY010000512">
    <property type="protein sequence ID" value="KAK9694448.1"/>
    <property type="molecule type" value="Genomic_DNA"/>
</dbReference>
<dbReference type="SUPFAM" id="SSF49899">
    <property type="entry name" value="Concanavalin A-like lectins/glucanases"/>
    <property type="match status" value="1"/>
</dbReference>
<keyword evidence="8" id="KW-1185">Reference proteome</keyword>
<dbReference type="Gene3D" id="2.60.40.2140">
    <property type="entry name" value="Beta-1,3-glucan-recognition protein, N-terminal domain"/>
    <property type="match status" value="2"/>
</dbReference>
<dbReference type="GO" id="GO:0004553">
    <property type="term" value="F:hydrolase activity, hydrolyzing O-glycosyl compounds"/>
    <property type="evidence" value="ECO:0007669"/>
    <property type="project" value="InterPro"/>
</dbReference>
<feature type="domain" description="CBM39" evidence="6">
    <location>
        <begin position="63"/>
        <end position="172"/>
    </location>
</feature>
<accession>A0AAW1IW03</accession>
<dbReference type="GO" id="GO:0030246">
    <property type="term" value="F:carbohydrate binding"/>
    <property type="evidence" value="ECO:0007669"/>
    <property type="project" value="InterPro"/>
</dbReference>
<feature type="chain" id="PRO_5043810931" evidence="4">
    <location>
        <begin position="21"/>
        <end position="620"/>
    </location>
</feature>
<protein>
    <submittedName>
        <fullName evidence="7">Carbohydrate binding domain (Family 32)</fullName>
    </submittedName>
</protein>
<dbReference type="Proteomes" id="UP001458880">
    <property type="component" value="Unassembled WGS sequence"/>
</dbReference>
<feature type="signal peptide" evidence="4">
    <location>
        <begin position="1"/>
        <end position="20"/>
    </location>
</feature>
<dbReference type="AlphaFoldDB" id="A0AAW1IW03"/>
<evidence type="ECO:0000256" key="3">
    <source>
        <dbReference type="ARBA" id="ARBA00022859"/>
    </source>
</evidence>
<evidence type="ECO:0000313" key="7">
    <source>
        <dbReference type="EMBL" id="KAK9694448.1"/>
    </source>
</evidence>
<comment type="caution">
    <text evidence="7">The sequence shown here is derived from an EMBL/GenBank/DDBJ whole genome shotgun (WGS) entry which is preliminary data.</text>
</comment>
<evidence type="ECO:0000256" key="2">
    <source>
        <dbReference type="ARBA" id="ARBA00022588"/>
    </source>
</evidence>
<dbReference type="InterPro" id="IPR000757">
    <property type="entry name" value="Beta-glucanase-like"/>
</dbReference>
<dbReference type="GO" id="GO:0005975">
    <property type="term" value="P:carbohydrate metabolic process"/>
    <property type="evidence" value="ECO:0007669"/>
    <property type="project" value="InterPro"/>
</dbReference>
<dbReference type="InterPro" id="IPR013320">
    <property type="entry name" value="ConA-like_dom_sf"/>
</dbReference>
<evidence type="ECO:0000313" key="8">
    <source>
        <dbReference type="Proteomes" id="UP001458880"/>
    </source>
</evidence>
<proteinExistence type="inferred from homology"/>
<dbReference type="InterPro" id="IPR050546">
    <property type="entry name" value="Glycosyl_Hydrlase_16"/>
</dbReference>
<keyword evidence="2" id="KW-0399">Innate immunity</keyword>
<evidence type="ECO:0000256" key="4">
    <source>
        <dbReference type="SAM" id="SignalP"/>
    </source>
</evidence>
<evidence type="ECO:0000256" key="1">
    <source>
        <dbReference type="ARBA" id="ARBA00008781"/>
    </source>
</evidence>
<dbReference type="GO" id="GO:0045087">
    <property type="term" value="P:innate immune response"/>
    <property type="evidence" value="ECO:0007669"/>
    <property type="project" value="UniProtKB-KW"/>
</dbReference>
<organism evidence="7 8">
    <name type="scientific">Popillia japonica</name>
    <name type="common">Japanese beetle</name>
    <dbReference type="NCBI Taxonomy" id="7064"/>
    <lineage>
        <taxon>Eukaryota</taxon>
        <taxon>Metazoa</taxon>
        <taxon>Ecdysozoa</taxon>
        <taxon>Arthropoda</taxon>
        <taxon>Hexapoda</taxon>
        <taxon>Insecta</taxon>
        <taxon>Pterygota</taxon>
        <taxon>Neoptera</taxon>
        <taxon>Endopterygota</taxon>
        <taxon>Coleoptera</taxon>
        <taxon>Polyphaga</taxon>
        <taxon>Scarabaeiformia</taxon>
        <taxon>Scarabaeidae</taxon>
        <taxon>Rutelinae</taxon>
        <taxon>Popillia</taxon>
    </lineage>
</organism>